<dbReference type="GO" id="GO:0030638">
    <property type="term" value="P:polyketide metabolic process"/>
    <property type="evidence" value="ECO:0007669"/>
    <property type="project" value="InterPro"/>
</dbReference>
<evidence type="ECO:0000313" key="1">
    <source>
        <dbReference type="EMBL" id="KIZ32680.1"/>
    </source>
</evidence>
<dbReference type="SUPFAM" id="SSF54427">
    <property type="entry name" value="NTF2-like"/>
    <property type="match status" value="1"/>
</dbReference>
<dbReference type="OrthoDB" id="9810441at2"/>
<proteinExistence type="predicted"/>
<comment type="caution">
    <text evidence="1">The sequence shown here is derived from an EMBL/GenBank/DDBJ whole genome shotgun (WGS) entry which is preliminary data.</text>
</comment>
<dbReference type="PANTHER" id="PTHR38436">
    <property type="entry name" value="POLYKETIDE CYCLASE SNOAL-LIKE DOMAIN"/>
    <property type="match status" value="1"/>
</dbReference>
<dbReference type="PANTHER" id="PTHR38436:SF1">
    <property type="entry name" value="ESTER CYCLASE"/>
    <property type="match status" value="1"/>
</dbReference>
<dbReference type="InterPro" id="IPR009959">
    <property type="entry name" value="Cyclase_SnoaL-like"/>
</dbReference>
<dbReference type="AlphaFoldDB" id="A0A0D7DWY1"/>
<organism evidence="1 2">
    <name type="scientific">Rhodopseudomonas palustris</name>
    <dbReference type="NCBI Taxonomy" id="1076"/>
    <lineage>
        <taxon>Bacteria</taxon>
        <taxon>Pseudomonadati</taxon>
        <taxon>Pseudomonadota</taxon>
        <taxon>Alphaproteobacteria</taxon>
        <taxon>Hyphomicrobiales</taxon>
        <taxon>Nitrobacteraceae</taxon>
        <taxon>Rhodopseudomonas</taxon>
    </lineage>
</organism>
<accession>A0A0D7DWY1</accession>
<dbReference type="Pfam" id="PF07366">
    <property type="entry name" value="SnoaL"/>
    <property type="match status" value="1"/>
</dbReference>
<gene>
    <name evidence="1" type="ORF">OO17_29565</name>
</gene>
<dbReference type="EMBL" id="JXXE01000849">
    <property type="protein sequence ID" value="KIZ32680.1"/>
    <property type="molecule type" value="Genomic_DNA"/>
</dbReference>
<reference evidence="1 2" key="1">
    <citation type="submission" date="2014-11" db="EMBL/GenBank/DDBJ databases">
        <title>Genomics and ecophysiology of heterotrophic nitrogen fixing bacteria isolated from estuarine surface water.</title>
        <authorList>
            <person name="Bentzon-Tilia M."/>
            <person name="Severin I."/>
            <person name="Hansen L.H."/>
            <person name="Riemann L."/>
        </authorList>
    </citation>
    <scope>NUCLEOTIDE SEQUENCE [LARGE SCALE GENOMIC DNA]</scope>
    <source>
        <strain evidence="1 2">BAL398</strain>
    </source>
</reference>
<dbReference type="Proteomes" id="UP000032515">
    <property type="component" value="Unassembled WGS sequence"/>
</dbReference>
<dbReference type="PATRIC" id="fig|1076.23.peg.6208"/>
<dbReference type="Gene3D" id="3.10.450.50">
    <property type="match status" value="1"/>
</dbReference>
<name>A0A0D7DWY1_RHOPL</name>
<protein>
    <submittedName>
        <fullName evidence="1">Ester cyclase</fullName>
    </submittedName>
</protein>
<dbReference type="RefSeq" id="WP_044419038.1">
    <property type="nucleotide sequence ID" value="NZ_JXXE01000849.1"/>
</dbReference>
<evidence type="ECO:0000313" key="2">
    <source>
        <dbReference type="Proteomes" id="UP000032515"/>
    </source>
</evidence>
<sequence>MTTTDLAEIYRDYIACLNRRDWATLGRFVQDDVRRNGAALGLGGYRRMLEDDVAQIPDLHFEIRILVADPPHVAARLWFEVTPKGEFLGVAVNGRKVGFAENAIYEFREGRIQEVWSVIDKAAIEAQLRQA</sequence>
<dbReference type="InterPro" id="IPR032710">
    <property type="entry name" value="NTF2-like_dom_sf"/>
</dbReference>